<comment type="caution">
    <text evidence="2">The sequence shown here is derived from an EMBL/GenBank/DDBJ whole genome shotgun (WGS) entry which is preliminary data.</text>
</comment>
<dbReference type="Gene3D" id="3.10.450.40">
    <property type="match status" value="1"/>
</dbReference>
<keyword evidence="3" id="KW-1185">Reference proteome</keyword>
<dbReference type="RefSeq" id="WP_182848481.1">
    <property type="nucleotide sequence ID" value="NZ_JACJIA010000016.1"/>
</dbReference>
<dbReference type="InterPro" id="IPR007048">
    <property type="entry name" value="IraD/Gp25-like"/>
</dbReference>
<proteinExistence type="predicted"/>
<protein>
    <recommendedName>
        <fullName evidence="1">IraD/Gp25-like domain-containing protein</fullName>
    </recommendedName>
</protein>
<evidence type="ECO:0000313" key="3">
    <source>
        <dbReference type="Proteomes" id="UP000572680"/>
    </source>
</evidence>
<organism evidence="2 3">
    <name type="scientific">Actinomadura namibiensis</name>
    <dbReference type="NCBI Taxonomy" id="182080"/>
    <lineage>
        <taxon>Bacteria</taxon>
        <taxon>Bacillati</taxon>
        <taxon>Actinomycetota</taxon>
        <taxon>Actinomycetes</taxon>
        <taxon>Streptosporangiales</taxon>
        <taxon>Thermomonosporaceae</taxon>
        <taxon>Actinomadura</taxon>
    </lineage>
</organism>
<sequence>MHLGIPMRIDSRGHTALADDEQYLRGLIEHVLLTRLGERVNRPTFGSGVSGLVFTAPGDELANGVQALVHGAIQQWLGDLLQVEDVRVEGDEGTLQITVVYQPASTAAVGGRRTARVVVAGTP</sequence>
<dbReference type="EMBL" id="JACJIA010000016">
    <property type="protein sequence ID" value="MBA8956584.1"/>
    <property type="molecule type" value="Genomic_DNA"/>
</dbReference>
<evidence type="ECO:0000259" key="1">
    <source>
        <dbReference type="Pfam" id="PF04965"/>
    </source>
</evidence>
<gene>
    <name evidence="2" type="ORF">HNR61_008267</name>
</gene>
<dbReference type="AlphaFoldDB" id="A0A7W3LYA6"/>
<dbReference type="Pfam" id="PF04965">
    <property type="entry name" value="GPW_gp25"/>
    <property type="match status" value="1"/>
</dbReference>
<accession>A0A7W3LYA6</accession>
<name>A0A7W3LYA6_ACTNM</name>
<dbReference type="Proteomes" id="UP000572680">
    <property type="component" value="Unassembled WGS sequence"/>
</dbReference>
<evidence type="ECO:0000313" key="2">
    <source>
        <dbReference type="EMBL" id="MBA8956584.1"/>
    </source>
</evidence>
<reference evidence="2 3" key="1">
    <citation type="submission" date="2020-08" db="EMBL/GenBank/DDBJ databases">
        <title>Genomic Encyclopedia of Type Strains, Phase IV (KMG-IV): sequencing the most valuable type-strain genomes for metagenomic binning, comparative biology and taxonomic classification.</title>
        <authorList>
            <person name="Goeker M."/>
        </authorList>
    </citation>
    <scope>NUCLEOTIDE SEQUENCE [LARGE SCALE GENOMIC DNA]</scope>
    <source>
        <strain evidence="2 3">DSM 44197</strain>
    </source>
</reference>
<feature type="domain" description="IraD/Gp25-like" evidence="1">
    <location>
        <begin position="20"/>
        <end position="103"/>
    </location>
</feature>
<dbReference type="SUPFAM" id="SSF160719">
    <property type="entry name" value="gpW/gp25-like"/>
    <property type="match status" value="1"/>
</dbReference>